<keyword evidence="3" id="KW-1185">Reference proteome</keyword>
<name>A0AAV9UKT9_9PEZI</name>
<comment type="caution">
    <text evidence="2">The sequence shown here is derived from an EMBL/GenBank/DDBJ whole genome shotgun (WGS) entry which is preliminary data.</text>
</comment>
<keyword evidence="1" id="KW-0732">Signal</keyword>
<evidence type="ECO:0000313" key="3">
    <source>
        <dbReference type="Proteomes" id="UP001373714"/>
    </source>
</evidence>
<dbReference type="AlphaFoldDB" id="A0AAV9UKT9"/>
<evidence type="ECO:0000313" key="2">
    <source>
        <dbReference type="EMBL" id="KAK6343498.1"/>
    </source>
</evidence>
<feature type="chain" id="PRO_5043810333" evidence="1">
    <location>
        <begin position="24"/>
        <end position="315"/>
    </location>
</feature>
<accession>A0AAV9UKT9</accession>
<organism evidence="2 3">
    <name type="scientific">Orbilia blumenaviensis</name>
    <dbReference type="NCBI Taxonomy" id="1796055"/>
    <lineage>
        <taxon>Eukaryota</taxon>
        <taxon>Fungi</taxon>
        <taxon>Dikarya</taxon>
        <taxon>Ascomycota</taxon>
        <taxon>Pezizomycotina</taxon>
        <taxon>Orbiliomycetes</taxon>
        <taxon>Orbiliales</taxon>
        <taxon>Orbiliaceae</taxon>
        <taxon>Orbilia</taxon>
    </lineage>
</organism>
<reference evidence="2 3" key="1">
    <citation type="submission" date="2019-10" db="EMBL/GenBank/DDBJ databases">
        <authorList>
            <person name="Palmer J.M."/>
        </authorList>
    </citation>
    <scope>NUCLEOTIDE SEQUENCE [LARGE SCALE GENOMIC DNA]</scope>
    <source>
        <strain evidence="2 3">TWF730</strain>
    </source>
</reference>
<proteinExistence type="predicted"/>
<dbReference type="Proteomes" id="UP001373714">
    <property type="component" value="Unassembled WGS sequence"/>
</dbReference>
<gene>
    <name evidence="2" type="ORF">TWF730_011088</name>
</gene>
<dbReference type="EMBL" id="JAVHNS010000009">
    <property type="protein sequence ID" value="KAK6343498.1"/>
    <property type="molecule type" value="Genomic_DNA"/>
</dbReference>
<feature type="signal peptide" evidence="1">
    <location>
        <begin position="1"/>
        <end position="23"/>
    </location>
</feature>
<sequence>MRYTKVQGSLLLLLSTATTTVTAASTTLRKCAADNCLRAIRASAFPDRPGTADCSSYFQTTVTPPSTYTTIQIVTPTILTSYEQTTTVPIPIATTDASIETPQTFIPSNIPTYASACSGSIRYSSACSCIGMTAKKTTLPAPTTTTLTVTDTASQTSKTTVAGTATVTSFLIAMPDIFEGGPYVKATPWEYDGESYITGFLTSDPLQATHFYLGPDGRLKSNGGEVGIYTGLEYPSKVYFDLSADIYGPMYCAIDDETKALACRSEFYEVFGAWTLAHGLDQSGLYFGAKGWDWERGSNDYGHLALKAVPPPGLV</sequence>
<evidence type="ECO:0000256" key="1">
    <source>
        <dbReference type="SAM" id="SignalP"/>
    </source>
</evidence>
<protein>
    <submittedName>
        <fullName evidence="2">Uncharacterized protein</fullName>
    </submittedName>
</protein>